<evidence type="ECO:0000313" key="1">
    <source>
        <dbReference type="EMBL" id="SDC40518.1"/>
    </source>
</evidence>
<proteinExistence type="predicted"/>
<dbReference type="AlphaFoldDB" id="A0A1G6LBJ0"/>
<evidence type="ECO:0000313" key="2">
    <source>
        <dbReference type="Proteomes" id="UP000199387"/>
    </source>
</evidence>
<gene>
    <name evidence="1" type="ORF">SAMN04488112_107148</name>
</gene>
<dbReference type="EMBL" id="FMZA01000007">
    <property type="protein sequence ID" value="SDC40518.1"/>
    <property type="molecule type" value="Genomic_DNA"/>
</dbReference>
<organism evidence="1 2">
    <name type="scientific">Melghirimyces thermohalophilus</name>
    <dbReference type="NCBI Taxonomy" id="1236220"/>
    <lineage>
        <taxon>Bacteria</taxon>
        <taxon>Bacillati</taxon>
        <taxon>Bacillota</taxon>
        <taxon>Bacilli</taxon>
        <taxon>Bacillales</taxon>
        <taxon>Thermoactinomycetaceae</taxon>
        <taxon>Melghirimyces</taxon>
    </lineage>
</organism>
<reference evidence="1 2" key="1">
    <citation type="submission" date="2016-10" db="EMBL/GenBank/DDBJ databases">
        <authorList>
            <person name="de Groot N.N."/>
        </authorList>
    </citation>
    <scope>NUCLEOTIDE SEQUENCE [LARGE SCALE GENOMIC DNA]</scope>
    <source>
        <strain evidence="1 2">DSM 45514</strain>
    </source>
</reference>
<keyword evidence="2" id="KW-1185">Reference proteome</keyword>
<sequence>MCLDILISCVSNFRQRNVLEEADSSSRKIWIPMGVQEIMILARKEKTNERRYG</sequence>
<protein>
    <submittedName>
        <fullName evidence="1">Uncharacterized protein</fullName>
    </submittedName>
</protein>
<accession>A0A1G6LBJ0</accession>
<dbReference type="STRING" id="1236220.SAMN04488112_107148"/>
<dbReference type="Proteomes" id="UP000199387">
    <property type="component" value="Unassembled WGS sequence"/>
</dbReference>
<name>A0A1G6LBJ0_9BACL</name>